<keyword evidence="2" id="KW-1185">Reference proteome</keyword>
<name>A0A8X6TES5_NEPPI</name>
<organism evidence="1 2">
    <name type="scientific">Nephila pilipes</name>
    <name type="common">Giant wood spider</name>
    <name type="synonym">Nephila maculata</name>
    <dbReference type="NCBI Taxonomy" id="299642"/>
    <lineage>
        <taxon>Eukaryota</taxon>
        <taxon>Metazoa</taxon>
        <taxon>Ecdysozoa</taxon>
        <taxon>Arthropoda</taxon>
        <taxon>Chelicerata</taxon>
        <taxon>Arachnida</taxon>
        <taxon>Araneae</taxon>
        <taxon>Araneomorphae</taxon>
        <taxon>Entelegynae</taxon>
        <taxon>Araneoidea</taxon>
        <taxon>Nephilidae</taxon>
        <taxon>Nephila</taxon>
    </lineage>
</organism>
<dbReference type="AlphaFoldDB" id="A0A8X6TES5"/>
<reference evidence="1" key="1">
    <citation type="submission" date="2020-08" db="EMBL/GenBank/DDBJ databases">
        <title>Multicomponent nature underlies the extraordinary mechanical properties of spider dragline silk.</title>
        <authorList>
            <person name="Kono N."/>
            <person name="Nakamura H."/>
            <person name="Mori M."/>
            <person name="Yoshida Y."/>
            <person name="Ohtoshi R."/>
            <person name="Malay A.D."/>
            <person name="Moran D.A.P."/>
            <person name="Tomita M."/>
            <person name="Numata K."/>
            <person name="Arakawa K."/>
        </authorList>
    </citation>
    <scope>NUCLEOTIDE SEQUENCE</scope>
</reference>
<evidence type="ECO:0000313" key="1">
    <source>
        <dbReference type="EMBL" id="GFT01394.1"/>
    </source>
</evidence>
<protein>
    <submittedName>
        <fullName evidence="1">Uncharacterized protein</fullName>
    </submittedName>
</protein>
<gene>
    <name evidence="1" type="ORF">NPIL_656461</name>
</gene>
<proteinExistence type="predicted"/>
<dbReference type="Proteomes" id="UP000887013">
    <property type="component" value="Unassembled WGS sequence"/>
</dbReference>
<accession>A0A8X6TES5</accession>
<sequence>MPNDKLPLTCHLPMKCQHLLSQPDNMDITPLRKSPDKHASMLALKAIYKDTEAFWSAEPLRYYAPIFLTQVLPLKVEAAFQGYGNISEKKN</sequence>
<comment type="caution">
    <text evidence="1">The sequence shown here is derived from an EMBL/GenBank/DDBJ whole genome shotgun (WGS) entry which is preliminary data.</text>
</comment>
<evidence type="ECO:0000313" key="2">
    <source>
        <dbReference type="Proteomes" id="UP000887013"/>
    </source>
</evidence>
<dbReference type="EMBL" id="BMAW01101841">
    <property type="protein sequence ID" value="GFT01394.1"/>
    <property type="molecule type" value="Genomic_DNA"/>
</dbReference>